<dbReference type="Proteomes" id="UP000255382">
    <property type="component" value="Unassembled WGS sequence"/>
</dbReference>
<keyword evidence="3" id="KW-1185">Reference proteome</keyword>
<feature type="region of interest" description="Disordered" evidence="1">
    <location>
        <begin position="142"/>
        <end position="193"/>
    </location>
</feature>
<feature type="compositionally biased region" description="Basic and acidic residues" evidence="1">
    <location>
        <begin position="145"/>
        <end position="174"/>
    </location>
</feature>
<protein>
    <submittedName>
        <fullName evidence="2">Uncharacterized protein</fullName>
    </submittedName>
</protein>
<feature type="region of interest" description="Disordered" evidence="1">
    <location>
        <begin position="1"/>
        <end position="93"/>
    </location>
</feature>
<dbReference type="AlphaFoldDB" id="A0A378BWD9"/>
<name>A0A378BWD9_KLEPO</name>
<feature type="compositionally biased region" description="Basic and acidic residues" evidence="1">
    <location>
        <begin position="1"/>
        <end position="12"/>
    </location>
</feature>
<feature type="compositionally biased region" description="Basic and acidic residues" evidence="1">
    <location>
        <begin position="24"/>
        <end position="41"/>
    </location>
</feature>
<reference evidence="2 3" key="1">
    <citation type="submission" date="2018-06" db="EMBL/GenBank/DDBJ databases">
        <authorList>
            <consortium name="Pathogen Informatics"/>
            <person name="Doyle S."/>
        </authorList>
    </citation>
    <scope>NUCLEOTIDE SEQUENCE [LARGE SCALE GENOMIC DNA]</scope>
    <source>
        <strain evidence="2 3">NCTC5050</strain>
    </source>
</reference>
<sequence>MDTGNNDHRIEAAEQQARQPAGVADKRAEDKRNAVAERATGRADQQQGDKAGDNHRQERSEDQVQRVRDHAAQPLLDHAHKPHRQQHREDGALVADHRHFDAEEIHGVEAGGDAPGVGQRRMGEDPAEGRAQIGVTAKFACGGKADQDRQNDKLRRTAHIQHDIESVARVDPNRRFSPSPAGPSAGRRRRWPE</sequence>
<evidence type="ECO:0000313" key="2">
    <source>
        <dbReference type="EMBL" id="STV55551.1"/>
    </source>
</evidence>
<organism evidence="2 3">
    <name type="scientific">Klebsiella pneumoniae subsp. ozaenae</name>
    <dbReference type="NCBI Taxonomy" id="574"/>
    <lineage>
        <taxon>Bacteria</taxon>
        <taxon>Pseudomonadati</taxon>
        <taxon>Pseudomonadota</taxon>
        <taxon>Gammaproteobacteria</taxon>
        <taxon>Enterobacterales</taxon>
        <taxon>Enterobacteriaceae</taxon>
        <taxon>Klebsiella/Raoultella group</taxon>
        <taxon>Klebsiella</taxon>
        <taxon>Klebsiella pneumoniae complex</taxon>
    </lineage>
</organism>
<accession>A0A378BWD9</accession>
<feature type="region of interest" description="Disordered" evidence="1">
    <location>
        <begin position="106"/>
        <end position="128"/>
    </location>
</feature>
<dbReference type="EMBL" id="UGLZ01000005">
    <property type="protein sequence ID" value="STV55551.1"/>
    <property type="molecule type" value="Genomic_DNA"/>
</dbReference>
<proteinExistence type="predicted"/>
<gene>
    <name evidence="2" type="ORF">NCTC5050_05982</name>
</gene>
<evidence type="ECO:0000313" key="3">
    <source>
        <dbReference type="Proteomes" id="UP000255382"/>
    </source>
</evidence>
<feature type="compositionally biased region" description="Basic and acidic residues" evidence="1">
    <location>
        <begin position="50"/>
        <end position="71"/>
    </location>
</feature>
<evidence type="ECO:0000256" key="1">
    <source>
        <dbReference type="SAM" id="MobiDB-lite"/>
    </source>
</evidence>